<proteinExistence type="predicted"/>
<reference evidence="3" key="1">
    <citation type="submission" date="2013-10" db="EMBL/GenBank/DDBJ databases">
        <title>Genome sequencing of Onchocerca volvulus.</title>
        <authorList>
            <person name="Cotton J."/>
            <person name="Tsai J."/>
            <person name="Stanley E."/>
            <person name="Tracey A."/>
            <person name="Holroyd N."/>
            <person name="Lustigman S."/>
            <person name="Berriman M."/>
        </authorList>
    </citation>
    <scope>NUCLEOTIDE SEQUENCE</scope>
</reference>
<dbReference type="Proteomes" id="UP000024404">
    <property type="component" value="Unassembled WGS sequence"/>
</dbReference>
<reference evidence="2" key="2">
    <citation type="submission" date="2022-06" db="UniProtKB">
        <authorList>
            <consortium name="EnsemblMetazoa"/>
        </authorList>
    </citation>
    <scope>IDENTIFICATION</scope>
</reference>
<evidence type="ECO:0000313" key="3">
    <source>
        <dbReference type="Proteomes" id="UP000024404"/>
    </source>
</evidence>
<evidence type="ECO:0000313" key="2">
    <source>
        <dbReference type="EnsemblMetazoa" id="OVOC6084.1"/>
    </source>
</evidence>
<dbReference type="InterPro" id="IPR000884">
    <property type="entry name" value="TSP1_rpt"/>
</dbReference>
<evidence type="ECO:0000256" key="1">
    <source>
        <dbReference type="SAM" id="MobiDB-lite"/>
    </source>
</evidence>
<name>A0A8R1TV69_ONCVO</name>
<accession>A0A8R1TV69</accession>
<dbReference type="AlphaFoldDB" id="A0A8R1TV69"/>
<dbReference type="EnsemblMetazoa" id="OVOC6084.1">
    <property type="protein sequence ID" value="OVOC6084.1"/>
    <property type="gene ID" value="WBGene00242893"/>
</dbReference>
<keyword evidence="3" id="KW-1185">Reference proteome</keyword>
<feature type="region of interest" description="Disordered" evidence="1">
    <location>
        <begin position="237"/>
        <end position="268"/>
    </location>
</feature>
<feature type="compositionally biased region" description="Polar residues" evidence="1">
    <location>
        <begin position="247"/>
        <end position="260"/>
    </location>
</feature>
<dbReference type="PROSITE" id="PS50092">
    <property type="entry name" value="TSP1"/>
    <property type="match status" value="1"/>
</dbReference>
<dbReference type="OMA" id="YTAVDPW"/>
<sequence>MNQFVGLVTPRKPLPTNGPYIYGSIWASWSAWSFCVNKVRVRVRACNTVRGFSCLGKKQEFMECDSDHTMQPAAHNSDYTAVDPWEEDRREAMKQLYSQMYLPDKSEKMNSIEGKIKFVPRESEIRQRERTQVTTKEAINNQLEFNRGMSHQNQITSTSNARNSNAVIEESVTSSPFAEIITRASLLNNMKLESNDQQQKQTSTIANQISISELESNDQQQQQTSTIANQGSIFELESNDQQQQQQTSTVTNQAPVSSMKQPPVASESPHVQQIHHQAPRASRFLPIRSSPNLPQEIDHSLIFAQNSQSNPKEIERSILFTPELREQIAIDEPDQIISSIGEEVSPSKVLVWMPPDIAAWMPEETANNNDKFPEITTTTLSPSGNLMTLPVFPLLNHFASETFVPQTNALSHLFSSTSLPPPSPQPAVMNSMKIPSDPQIMAPILVSDALIPMNAAGEPNREFPDQNLQLLLPESNMQIELIPMDIISRNYKSGISLQKPNQFS</sequence>
<organism evidence="2 3">
    <name type="scientific">Onchocerca volvulus</name>
    <dbReference type="NCBI Taxonomy" id="6282"/>
    <lineage>
        <taxon>Eukaryota</taxon>
        <taxon>Metazoa</taxon>
        <taxon>Ecdysozoa</taxon>
        <taxon>Nematoda</taxon>
        <taxon>Chromadorea</taxon>
        <taxon>Rhabditida</taxon>
        <taxon>Spirurina</taxon>
        <taxon>Spiruromorpha</taxon>
        <taxon>Filarioidea</taxon>
        <taxon>Onchocercidae</taxon>
        <taxon>Onchocerca</taxon>
    </lineage>
</organism>
<dbReference type="EMBL" id="CMVM020000169">
    <property type="status" value="NOT_ANNOTATED_CDS"/>
    <property type="molecule type" value="Genomic_DNA"/>
</dbReference>
<protein>
    <submittedName>
        <fullName evidence="2">Uncharacterized protein</fullName>
    </submittedName>
</protein>